<keyword evidence="1" id="KW-0812">Transmembrane</keyword>
<dbReference type="Proteomes" id="UP000239388">
    <property type="component" value="Unassembled WGS sequence"/>
</dbReference>
<proteinExistence type="predicted"/>
<reference evidence="2 3" key="1">
    <citation type="submission" date="2018-02" db="EMBL/GenBank/DDBJ databases">
        <title>Comparative genomes isolates from brazilian mangrove.</title>
        <authorList>
            <person name="Araujo J.E."/>
            <person name="Taketani R.G."/>
            <person name="Silva M.C.P."/>
            <person name="Loureco M.V."/>
            <person name="Andreote F.D."/>
        </authorList>
    </citation>
    <scope>NUCLEOTIDE SEQUENCE [LARGE SCALE GENOMIC DNA]</scope>
    <source>
        <strain evidence="2 3">NAP PRIS-MGV</strain>
    </source>
</reference>
<dbReference type="EMBL" id="PUIB01000019">
    <property type="protein sequence ID" value="PQO31747.1"/>
    <property type="molecule type" value="Genomic_DNA"/>
</dbReference>
<comment type="caution">
    <text evidence="2">The sequence shown here is derived from an EMBL/GenBank/DDBJ whole genome shotgun (WGS) entry which is preliminary data.</text>
</comment>
<evidence type="ECO:0000313" key="3">
    <source>
        <dbReference type="Proteomes" id="UP000239388"/>
    </source>
</evidence>
<evidence type="ECO:0000256" key="1">
    <source>
        <dbReference type="SAM" id="Phobius"/>
    </source>
</evidence>
<sequence length="245" mass="28150">METRRCKKSGKFTLATLMGFIAVVGLLCLMINMAWQRTYGDFNDRSRLSFKTYAGRIGFAISLKSLNEPGNRLPLVNEYDEQGRPMHSWRVLLLPEMEAREFYDLYAFHEPWDSLHNLRLAENSLNYYESLFWQDDEANRKGLTPFRAIVSGDNKKTERLGDWGKNISKQNRPIIVLDFTNPVLWTQPDGITLEEIVSRVSLNDARMEGTLFIFADGSVKVLDEEDLVRLEAIAAEANGENAFDR</sequence>
<accession>A0A2S8FHW4</accession>
<keyword evidence="1" id="KW-1133">Transmembrane helix</keyword>
<organism evidence="2 3">
    <name type="scientific">Blastopirellula marina</name>
    <dbReference type="NCBI Taxonomy" id="124"/>
    <lineage>
        <taxon>Bacteria</taxon>
        <taxon>Pseudomonadati</taxon>
        <taxon>Planctomycetota</taxon>
        <taxon>Planctomycetia</taxon>
        <taxon>Pirellulales</taxon>
        <taxon>Pirellulaceae</taxon>
        <taxon>Blastopirellula</taxon>
    </lineage>
</organism>
<evidence type="ECO:0008006" key="4">
    <source>
        <dbReference type="Google" id="ProtNLM"/>
    </source>
</evidence>
<dbReference type="AlphaFoldDB" id="A0A2S8FHW4"/>
<protein>
    <recommendedName>
        <fullName evidence="4">DUF1559 domain-containing protein</fullName>
    </recommendedName>
</protein>
<gene>
    <name evidence="2" type="ORF">C5Y98_20255</name>
</gene>
<name>A0A2S8FHW4_9BACT</name>
<feature type="transmembrane region" description="Helical" evidence="1">
    <location>
        <begin position="12"/>
        <end position="35"/>
    </location>
</feature>
<evidence type="ECO:0000313" key="2">
    <source>
        <dbReference type="EMBL" id="PQO31747.1"/>
    </source>
</evidence>
<keyword evidence="1" id="KW-0472">Membrane</keyword>